<dbReference type="OrthoDB" id="176867at2"/>
<evidence type="ECO:0000256" key="4">
    <source>
        <dbReference type="ARBA" id="ARBA00022729"/>
    </source>
</evidence>
<keyword evidence="2" id="KW-0719">Serine esterase</keyword>
<comment type="similarity">
    <text evidence="1">Belongs to the tannase family.</text>
</comment>
<dbReference type="PANTHER" id="PTHR33938">
    <property type="entry name" value="FERULOYL ESTERASE B-RELATED"/>
    <property type="match status" value="1"/>
</dbReference>
<dbReference type="InterPro" id="IPR029058">
    <property type="entry name" value="AB_hydrolase_fold"/>
</dbReference>
<dbReference type="PANTHER" id="PTHR33938:SF15">
    <property type="entry name" value="FERULOYL ESTERASE B-RELATED"/>
    <property type="match status" value="1"/>
</dbReference>
<dbReference type="AlphaFoldDB" id="A0A143PME6"/>
<evidence type="ECO:0000256" key="7">
    <source>
        <dbReference type="ARBA" id="ARBA00023157"/>
    </source>
</evidence>
<feature type="chain" id="PRO_5007511661" evidence="8">
    <location>
        <begin position="23"/>
        <end position="526"/>
    </location>
</feature>
<evidence type="ECO:0000313" key="9">
    <source>
        <dbReference type="EMBL" id="AMY09248.1"/>
    </source>
</evidence>
<feature type="signal peptide" evidence="8">
    <location>
        <begin position="1"/>
        <end position="22"/>
    </location>
</feature>
<dbReference type="InterPro" id="IPR011118">
    <property type="entry name" value="Tannase/feruloyl_esterase"/>
</dbReference>
<gene>
    <name evidence="9" type="ORF">LuPra_02461</name>
</gene>
<evidence type="ECO:0000256" key="8">
    <source>
        <dbReference type="SAM" id="SignalP"/>
    </source>
</evidence>
<dbReference type="SUPFAM" id="SSF53474">
    <property type="entry name" value="alpha/beta-Hydrolases"/>
    <property type="match status" value="1"/>
</dbReference>
<proteinExistence type="inferred from homology"/>
<keyword evidence="3" id="KW-0479">Metal-binding</keyword>
<dbReference type="KEGG" id="abac:LuPra_02461"/>
<keyword evidence="7" id="KW-1015">Disulfide bond</keyword>
<keyword evidence="10" id="KW-1185">Reference proteome</keyword>
<dbReference type="EMBL" id="CP015136">
    <property type="protein sequence ID" value="AMY09248.1"/>
    <property type="molecule type" value="Genomic_DNA"/>
</dbReference>
<dbReference type="PATRIC" id="fig|1813736.3.peg.2586"/>
<evidence type="ECO:0000256" key="1">
    <source>
        <dbReference type="ARBA" id="ARBA00006249"/>
    </source>
</evidence>
<evidence type="ECO:0000256" key="5">
    <source>
        <dbReference type="ARBA" id="ARBA00022801"/>
    </source>
</evidence>
<keyword evidence="6" id="KW-0106">Calcium</keyword>
<dbReference type="RefSeq" id="WP_110171010.1">
    <property type="nucleotide sequence ID" value="NZ_CP015136.1"/>
</dbReference>
<sequence precursor="true">MSRLRLATTLLSFLAGASHATAAPQPCESLSNLRLPDTTITMAVSTSGTFTPPDGTPLERLPAFCRVVGVIRPTSDSQIEFEVWMPAAGWNGKFQGIGNGGFAGAISYVSLAQAMGRGYAAASTDTGHKGGATDASWALGHPEKVIDFGHRAIHEMTVKGKAVVAAFYGESPRRSYFASCSNGGRQALMEAQRYPEDYDGIVAGAPAAAWTRFMFSFVWNSQAMVRPSAHIPPATLAVLEQAIVAACDRSDGVPDGVLVAPDACRFDPRTLLCTDAESAECLGAEQAAALTAIYDGPRTSGGTALARGFPPGAETGPGGWAEWLTGPAPGESVQAAFAQGALAHMVFQRPDYDLRTFDFDRDPAAVEDKIGPMLNATDPDLSAFHKRGGKLILFHGWNDPALSAHETVDYYEAVRARMGTAVDALVRLYLIPGLQHCTGGPGATYCGGINVPVRDAEYDLSAALERWVEEGLAPGEFVATAAPDRSNLAEPAPATPRRRICPYPQVASLRGTGSPDDPGAWTCEAH</sequence>
<evidence type="ECO:0000256" key="3">
    <source>
        <dbReference type="ARBA" id="ARBA00022723"/>
    </source>
</evidence>
<accession>A0A143PME6</accession>
<evidence type="ECO:0000256" key="2">
    <source>
        <dbReference type="ARBA" id="ARBA00022487"/>
    </source>
</evidence>
<evidence type="ECO:0000313" key="10">
    <source>
        <dbReference type="Proteomes" id="UP000076079"/>
    </source>
</evidence>
<dbReference type="GO" id="GO:0052689">
    <property type="term" value="F:carboxylic ester hydrolase activity"/>
    <property type="evidence" value="ECO:0007669"/>
    <property type="project" value="UniProtKB-KW"/>
</dbReference>
<dbReference type="STRING" id="1855912.LuPra_02461"/>
<dbReference type="Pfam" id="PF07519">
    <property type="entry name" value="Tannase"/>
    <property type="match status" value="1"/>
</dbReference>
<name>A0A143PME6_LUTPR</name>
<organism evidence="9 10">
    <name type="scientific">Luteitalea pratensis</name>
    <dbReference type="NCBI Taxonomy" id="1855912"/>
    <lineage>
        <taxon>Bacteria</taxon>
        <taxon>Pseudomonadati</taxon>
        <taxon>Acidobacteriota</taxon>
        <taxon>Vicinamibacteria</taxon>
        <taxon>Vicinamibacterales</taxon>
        <taxon>Vicinamibacteraceae</taxon>
        <taxon>Luteitalea</taxon>
    </lineage>
</organism>
<reference evidence="10" key="2">
    <citation type="submission" date="2016-04" db="EMBL/GenBank/DDBJ databases">
        <title>First Complete Genome Sequence of a Subdivision 6 Acidobacterium.</title>
        <authorList>
            <person name="Huang S."/>
            <person name="Vieira S."/>
            <person name="Bunk B."/>
            <person name="Riedel T."/>
            <person name="Sproeer C."/>
            <person name="Overmann J."/>
        </authorList>
    </citation>
    <scope>NUCLEOTIDE SEQUENCE [LARGE SCALE GENOMIC DNA]</scope>
    <source>
        <strain evidence="10">DSM 100886 HEG_-6_39</strain>
    </source>
</reference>
<keyword evidence="4 8" id="KW-0732">Signal</keyword>
<dbReference type="GO" id="GO:0046872">
    <property type="term" value="F:metal ion binding"/>
    <property type="evidence" value="ECO:0007669"/>
    <property type="project" value="UniProtKB-KW"/>
</dbReference>
<keyword evidence="5" id="KW-0378">Hydrolase</keyword>
<protein>
    <submittedName>
        <fullName evidence="9">Tannase and feruloyl esterase</fullName>
    </submittedName>
</protein>
<reference evidence="9 10" key="1">
    <citation type="journal article" date="2016" name="Genome Announc.">
        <title>First Complete Genome Sequence of a Subdivision 6 Acidobacterium Strain.</title>
        <authorList>
            <person name="Huang S."/>
            <person name="Vieira S."/>
            <person name="Bunk B."/>
            <person name="Riedel T."/>
            <person name="Sproer C."/>
            <person name="Overmann J."/>
        </authorList>
    </citation>
    <scope>NUCLEOTIDE SEQUENCE [LARGE SCALE GENOMIC DNA]</scope>
    <source>
        <strain evidence="10">DSM 100886 HEG_-6_39</strain>
    </source>
</reference>
<dbReference type="Proteomes" id="UP000076079">
    <property type="component" value="Chromosome"/>
</dbReference>
<evidence type="ECO:0000256" key="6">
    <source>
        <dbReference type="ARBA" id="ARBA00022837"/>
    </source>
</evidence>